<evidence type="ECO:0000256" key="4">
    <source>
        <dbReference type="ARBA" id="ARBA00019171"/>
    </source>
</evidence>
<evidence type="ECO:0000256" key="2">
    <source>
        <dbReference type="ARBA" id="ARBA00010237"/>
    </source>
</evidence>
<dbReference type="Pfam" id="PF03919">
    <property type="entry name" value="mRNA_cap_C"/>
    <property type="match status" value="1"/>
</dbReference>
<evidence type="ECO:0000256" key="5">
    <source>
        <dbReference type="ARBA" id="ARBA00022664"/>
    </source>
</evidence>
<evidence type="ECO:0000313" key="22">
    <source>
        <dbReference type="Proteomes" id="UP000094065"/>
    </source>
</evidence>
<comment type="subunit">
    <text evidence="15">Heterodimer. The mRNA-capping enzyme is composed of two separate chains alpha and beta, respectively a mRNA guanylyltransferase and an mRNA 5'-triphosphate monophosphatase.</text>
</comment>
<dbReference type="GeneID" id="30159326"/>
<dbReference type="RefSeq" id="XP_018989429.1">
    <property type="nucleotide sequence ID" value="XM_019142858.1"/>
</dbReference>
<dbReference type="PIRSF" id="PIRSF036959">
    <property type="entry name" value="mRNA_cap_alpha"/>
    <property type="match status" value="1"/>
</dbReference>
<evidence type="ECO:0000259" key="19">
    <source>
        <dbReference type="Pfam" id="PF01331"/>
    </source>
</evidence>
<evidence type="ECO:0000256" key="15">
    <source>
        <dbReference type="ARBA" id="ARBA00047082"/>
    </source>
</evidence>
<evidence type="ECO:0000256" key="17">
    <source>
        <dbReference type="PIRSR" id="PIRSR036959-1"/>
    </source>
</evidence>
<keyword evidence="5 16" id="KW-0507">mRNA processing</keyword>
<feature type="compositionally biased region" description="Gly residues" evidence="18">
    <location>
        <begin position="392"/>
        <end position="418"/>
    </location>
</feature>
<gene>
    <name evidence="21" type="ORF">L202_08017</name>
</gene>
<dbReference type="STRING" id="1295533.A0A1E3HB09"/>
<dbReference type="PANTHER" id="PTHR10367:SF17">
    <property type="entry name" value="MRNA-CAPPING ENZYME"/>
    <property type="match status" value="1"/>
</dbReference>
<dbReference type="InterPro" id="IPR013846">
    <property type="entry name" value="mRNA_cap_enzyme_C"/>
</dbReference>
<dbReference type="FunFam" id="3.30.470.30:FF:000011">
    <property type="entry name" value="mRNA-capping enzyme subunit alpha"/>
    <property type="match status" value="1"/>
</dbReference>
<comment type="similarity">
    <text evidence="2 16">Belongs to the eukaryotic GTase family.</text>
</comment>
<evidence type="ECO:0000259" key="20">
    <source>
        <dbReference type="Pfam" id="PF03919"/>
    </source>
</evidence>
<evidence type="ECO:0000256" key="8">
    <source>
        <dbReference type="ARBA" id="ARBA00022741"/>
    </source>
</evidence>
<keyword evidence="7 16" id="KW-0548">Nucleotidyltransferase</keyword>
<evidence type="ECO:0000256" key="18">
    <source>
        <dbReference type="SAM" id="MobiDB-lite"/>
    </source>
</evidence>
<dbReference type="EMBL" id="AWGJ01000013">
    <property type="protein sequence ID" value="ODN73517.1"/>
    <property type="molecule type" value="Genomic_DNA"/>
</dbReference>
<evidence type="ECO:0000256" key="16">
    <source>
        <dbReference type="PIRNR" id="PIRNR036959"/>
    </source>
</evidence>
<protein>
    <recommendedName>
        <fullName evidence="4 16">mRNA-capping enzyme subunit alpha</fullName>
        <ecNumber evidence="3 16">2.7.7.50</ecNumber>
    </recommendedName>
    <alternativeName>
        <fullName evidence="12 16">GTP--RNA guanylyltransferase</fullName>
    </alternativeName>
    <alternativeName>
        <fullName evidence="13 16">mRNA guanylyltransferase</fullName>
    </alternativeName>
</protein>
<dbReference type="FunFam" id="2.40.50.140:FF:000253">
    <property type="entry name" value="mRNA-capping enzyme subunit alpha"/>
    <property type="match status" value="1"/>
</dbReference>
<keyword evidence="6 16" id="KW-0808">Transferase</keyword>
<sequence>MPAHTPIPDIPGERLQNPETKYHLASRVSQLCGLNSPDKFPGSQPVSFSTASLDLLEKKDFWVCEKSDGVRVLVFIVINGFSGVQETWLIDRKQEFYNVKGLMFPKWDDRRQPLGESILDGELVIDVDPVTNKQRLRFYGFDCLVLNGENIMSKNLEKRYARLRDWVVVPLEKHIRDNPEAKQYLPFEVLAKREDLSYHLKYVMKEHIPKLQHGHDGLIFTCVQTPYIMGTDENILKWKPPSENSIDFRIELRFPPIHDSDEPDYHAKPEFCLHTWLGSERYEFFDFMEMTDEEWESWKESGKPLDDRIVEVTWDGAMQAWRMMRIRDDKLHGNHKSIVEKILVSINDGVEIEELYARSDAIKSAWKSRAAHPQTPAVQRAPPPQQHQPHGHGYGGGAGDYGGGDHAGGYGQGHGYGQGQAPQGVVAGLKR</sequence>
<dbReference type="SUPFAM" id="SSF56091">
    <property type="entry name" value="DNA ligase/mRNA capping enzyme, catalytic domain"/>
    <property type="match status" value="1"/>
</dbReference>
<keyword evidence="10 16" id="KW-0342">GTP-binding</keyword>
<comment type="caution">
    <text evidence="21">The sequence shown here is derived from an EMBL/GenBank/DDBJ whole genome shotgun (WGS) entry which is preliminary data.</text>
</comment>
<evidence type="ECO:0000256" key="3">
    <source>
        <dbReference type="ARBA" id="ARBA00012475"/>
    </source>
</evidence>
<dbReference type="InterPro" id="IPR001339">
    <property type="entry name" value="mRNA_cap_enzyme_adenylation"/>
</dbReference>
<feature type="active site" description="N6-GMP-lysine intermediate" evidence="17">
    <location>
        <position position="66"/>
    </location>
</feature>
<proteinExistence type="inferred from homology"/>
<dbReference type="PANTHER" id="PTHR10367">
    <property type="entry name" value="MRNA-CAPPING ENZYME"/>
    <property type="match status" value="1"/>
</dbReference>
<dbReference type="SUPFAM" id="SSF50249">
    <property type="entry name" value="Nucleic acid-binding proteins"/>
    <property type="match status" value="1"/>
</dbReference>
<dbReference type="Proteomes" id="UP000094065">
    <property type="component" value="Unassembled WGS sequence"/>
</dbReference>
<dbReference type="CDD" id="cd07895">
    <property type="entry name" value="Adenylation_mRNA_capping"/>
    <property type="match status" value="1"/>
</dbReference>
<evidence type="ECO:0000256" key="11">
    <source>
        <dbReference type="ARBA" id="ARBA00023242"/>
    </source>
</evidence>
<evidence type="ECO:0000256" key="1">
    <source>
        <dbReference type="ARBA" id="ARBA00004123"/>
    </source>
</evidence>
<dbReference type="Gene3D" id="3.30.470.30">
    <property type="entry name" value="DNA ligase/mRNA capping enzyme"/>
    <property type="match status" value="1"/>
</dbReference>
<keyword evidence="11 16" id="KW-0539">Nucleus</keyword>
<evidence type="ECO:0000256" key="7">
    <source>
        <dbReference type="ARBA" id="ARBA00022695"/>
    </source>
</evidence>
<evidence type="ECO:0000256" key="14">
    <source>
        <dbReference type="ARBA" id="ARBA00044624"/>
    </source>
</evidence>
<keyword evidence="9 16" id="KW-0506">mRNA capping</keyword>
<evidence type="ECO:0000256" key="12">
    <source>
        <dbReference type="ARBA" id="ARBA00029909"/>
    </source>
</evidence>
<dbReference type="GO" id="GO:0031533">
    <property type="term" value="C:mRNA capping enzyme complex"/>
    <property type="evidence" value="ECO:0007669"/>
    <property type="project" value="InterPro"/>
</dbReference>
<feature type="domain" description="mRNA capping enzyme adenylation" evidence="19">
    <location>
        <begin position="44"/>
        <end position="239"/>
    </location>
</feature>
<dbReference type="GO" id="GO:0006370">
    <property type="term" value="P:7-methylguanosine mRNA capping"/>
    <property type="evidence" value="ECO:0007669"/>
    <property type="project" value="UniProtKB-KW"/>
</dbReference>
<evidence type="ECO:0000256" key="10">
    <source>
        <dbReference type="ARBA" id="ARBA00023134"/>
    </source>
</evidence>
<comment type="catalytic activity">
    <reaction evidence="14">
        <text>a 5'-end diphospho-ribonucleoside in mRNA + GTP + H(+) = a 5'-end (5'-triphosphoguanosine)-ribonucleoside in mRNA + diphosphate</text>
        <dbReference type="Rhea" id="RHEA:67012"/>
        <dbReference type="Rhea" id="RHEA-COMP:17165"/>
        <dbReference type="Rhea" id="RHEA-COMP:17166"/>
        <dbReference type="ChEBI" id="CHEBI:15378"/>
        <dbReference type="ChEBI" id="CHEBI:33019"/>
        <dbReference type="ChEBI" id="CHEBI:37565"/>
        <dbReference type="ChEBI" id="CHEBI:167616"/>
        <dbReference type="ChEBI" id="CHEBI:167617"/>
        <dbReference type="EC" id="2.7.7.50"/>
    </reaction>
    <physiologicalReaction direction="left-to-right" evidence="14">
        <dbReference type="Rhea" id="RHEA:67013"/>
    </physiologicalReaction>
</comment>
<dbReference type="GO" id="GO:0004484">
    <property type="term" value="F:mRNA guanylyltransferase activity"/>
    <property type="evidence" value="ECO:0007669"/>
    <property type="project" value="UniProtKB-EC"/>
</dbReference>
<comment type="function">
    <text evidence="16">Second step of mRNA capping. Transfer of the GMP moiety of GTP to the 5'-end of RNA via an enzyme-GMP covalent reaction intermediate.</text>
</comment>
<evidence type="ECO:0000256" key="13">
    <source>
        <dbReference type="ARBA" id="ARBA00030702"/>
    </source>
</evidence>
<dbReference type="EC" id="2.7.7.50" evidence="3 16"/>
<dbReference type="Gene3D" id="2.40.50.140">
    <property type="entry name" value="Nucleic acid-binding proteins"/>
    <property type="match status" value="1"/>
</dbReference>
<dbReference type="OrthoDB" id="200924at2759"/>
<comment type="subcellular location">
    <subcellularLocation>
        <location evidence="1 16">Nucleus</location>
    </subcellularLocation>
</comment>
<dbReference type="InterPro" id="IPR017075">
    <property type="entry name" value="mRNA_cap_enzyme_alpha"/>
</dbReference>
<name>A0A1E3HB09_9TREE</name>
<dbReference type="GO" id="GO:0005524">
    <property type="term" value="F:ATP binding"/>
    <property type="evidence" value="ECO:0007669"/>
    <property type="project" value="InterPro"/>
</dbReference>
<evidence type="ECO:0000313" key="21">
    <source>
        <dbReference type="EMBL" id="ODN73517.1"/>
    </source>
</evidence>
<evidence type="ECO:0000256" key="6">
    <source>
        <dbReference type="ARBA" id="ARBA00022679"/>
    </source>
</evidence>
<dbReference type="InterPro" id="IPR012340">
    <property type="entry name" value="NA-bd_OB-fold"/>
</dbReference>
<reference evidence="21 22" key="1">
    <citation type="submission" date="2016-06" db="EMBL/GenBank/DDBJ databases">
        <title>Evolution of pathogenesis and genome organization in the Tremellales.</title>
        <authorList>
            <person name="Cuomo C."/>
            <person name="Litvintseva A."/>
            <person name="Heitman J."/>
            <person name="Chen Y."/>
            <person name="Sun S."/>
            <person name="Springer D."/>
            <person name="Dromer F."/>
            <person name="Young S."/>
            <person name="Zeng Q."/>
            <person name="Chapman S."/>
            <person name="Gujja S."/>
            <person name="Saif S."/>
            <person name="Birren B."/>
        </authorList>
    </citation>
    <scope>NUCLEOTIDE SEQUENCE [LARGE SCALE GENOMIC DNA]</scope>
    <source>
        <strain evidence="21 22">CBS 6039</strain>
    </source>
</reference>
<evidence type="ECO:0000256" key="9">
    <source>
        <dbReference type="ARBA" id="ARBA00023042"/>
    </source>
</evidence>
<accession>A0A1E3HB09</accession>
<keyword evidence="22" id="KW-1185">Reference proteome</keyword>
<feature type="compositionally biased region" description="Low complexity" evidence="18">
    <location>
        <begin position="419"/>
        <end position="431"/>
    </location>
</feature>
<dbReference type="GO" id="GO:0005525">
    <property type="term" value="F:GTP binding"/>
    <property type="evidence" value="ECO:0007669"/>
    <property type="project" value="UniProtKB-KW"/>
</dbReference>
<dbReference type="AlphaFoldDB" id="A0A1E3HB09"/>
<keyword evidence="8 16" id="KW-0547">Nucleotide-binding</keyword>
<feature type="region of interest" description="Disordered" evidence="18">
    <location>
        <begin position="367"/>
        <end position="431"/>
    </location>
</feature>
<dbReference type="Pfam" id="PF01331">
    <property type="entry name" value="mRNA_cap_enzyme"/>
    <property type="match status" value="1"/>
</dbReference>
<feature type="domain" description="mRNA capping enzyme C-terminal" evidence="20">
    <location>
        <begin position="243"/>
        <end position="356"/>
    </location>
</feature>
<dbReference type="InterPro" id="IPR051029">
    <property type="entry name" value="mRNA_Capping_Enz/RNA_Phosphat"/>
</dbReference>
<organism evidence="21 22">
    <name type="scientific">Cryptococcus amylolentus CBS 6039</name>
    <dbReference type="NCBI Taxonomy" id="1295533"/>
    <lineage>
        <taxon>Eukaryota</taxon>
        <taxon>Fungi</taxon>
        <taxon>Dikarya</taxon>
        <taxon>Basidiomycota</taxon>
        <taxon>Agaricomycotina</taxon>
        <taxon>Tremellomycetes</taxon>
        <taxon>Tremellales</taxon>
        <taxon>Cryptococcaceae</taxon>
        <taxon>Cryptococcus</taxon>
    </lineage>
</organism>